<gene>
    <name evidence="3" type="ORF">EDD58_102338</name>
</gene>
<dbReference type="InterPro" id="IPR032485">
    <property type="entry name" value="LRP1-like_beta_prop"/>
</dbReference>
<feature type="signal peptide" evidence="1">
    <location>
        <begin position="1"/>
        <end position="25"/>
    </location>
</feature>
<evidence type="ECO:0000259" key="2">
    <source>
        <dbReference type="Pfam" id="PF16472"/>
    </source>
</evidence>
<evidence type="ECO:0000313" key="4">
    <source>
        <dbReference type="Proteomes" id="UP000294937"/>
    </source>
</evidence>
<accession>A0A4R3L966</accession>
<name>A0A4R3L966_9BACL</name>
<keyword evidence="1" id="KW-0732">Signal</keyword>
<keyword evidence="4" id="KW-1185">Reference proteome</keyword>
<dbReference type="EMBL" id="SMAG01000002">
    <property type="protein sequence ID" value="TCS95758.1"/>
    <property type="molecule type" value="Genomic_DNA"/>
</dbReference>
<feature type="domain" description="Prolow-density lipoprotein receptor-related protein 1-like beta-propeller" evidence="2">
    <location>
        <begin position="49"/>
        <end position="275"/>
    </location>
</feature>
<evidence type="ECO:0000313" key="3">
    <source>
        <dbReference type="EMBL" id="TCS95758.1"/>
    </source>
</evidence>
<protein>
    <submittedName>
        <fullName evidence="3">Dipeptidyl peptidase IV (DPP IV)-like protein</fullName>
    </submittedName>
</protein>
<sequence>MKAIYSIGTAVALTLSVVLPTSVTATPQTLKPTTSAQSQWEQHQMKAKVNKKVTKAIPQVKTKSVSSAQEKIVYSSYDEEDQGLFLVNPDGSNAVKIVDGWAVDGNISPDGSKIFFVGYSQGSDGDIFSVNVDGTGLTQITNTPESEDAPNLSPDGQKIVYSVYYNDSFSAEIFMMNIDGSGVEKLTNNPNQLKFHPVFSPDGLKILFDVTDRVTLDNDTYIMDYNGQNQINITNTPNHNEERPRWSPDGSLISFSVNQNVYVIKPDGSERKQVTHFKEEVELARVYSAVWSPDATKFVLTYHDGISLESPQSLNVVPVGGNENDFYSIANEGHKYASDWGFVN</sequence>
<organism evidence="3 4">
    <name type="scientific">Hazenella coriacea</name>
    <dbReference type="NCBI Taxonomy" id="1179467"/>
    <lineage>
        <taxon>Bacteria</taxon>
        <taxon>Bacillati</taxon>
        <taxon>Bacillota</taxon>
        <taxon>Bacilli</taxon>
        <taxon>Bacillales</taxon>
        <taxon>Thermoactinomycetaceae</taxon>
        <taxon>Hazenella</taxon>
    </lineage>
</organism>
<proteinExistence type="predicted"/>
<dbReference type="OrthoDB" id="108903at2"/>
<feature type="chain" id="PRO_5020267416" evidence="1">
    <location>
        <begin position="26"/>
        <end position="344"/>
    </location>
</feature>
<dbReference type="GO" id="GO:0006508">
    <property type="term" value="P:proteolysis"/>
    <property type="evidence" value="ECO:0007669"/>
    <property type="project" value="InterPro"/>
</dbReference>
<dbReference type="PANTHER" id="PTHR36842">
    <property type="entry name" value="PROTEIN TOLB HOMOLOG"/>
    <property type="match status" value="1"/>
</dbReference>
<dbReference type="SUPFAM" id="SSF69304">
    <property type="entry name" value="Tricorn protease N-terminal domain"/>
    <property type="match status" value="1"/>
</dbReference>
<dbReference type="Gene3D" id="2.120.10.60">
    <property type="entry name" value="Tricorn protease N-terminal domain"/>
    <property type="match status" value="1"/>
</dbReference>
<evidence type="ECO:0000256" key="1">
    <source>
        <dbReference type="SAM" id="SignalP"/>
    </source>
</evidence>
<dbReference type="RefSeq" id="WP_131923736.1">
    <property type="nucleotide sequence ID" value="NZ_SMAG01000002.1"/>
</dbReference>
<dbReference type="InterPro" id="IPR011042">
    <property type="entry name" value="6-blade_b-propeller_TolB-like"/>
</dbReference>
<dbReference type="Gene3D" id="2.120.10.30">
    <property type="entry name" value="TolB, C-terminal domain"/>
    <property type="match status" value="1"/>
</dbReference>
<dbReference type="Proteomes" id="UP000294937">
    <property type="component" value="Unassembled WGS sequence"/>
</dbReference>
<dbReference type="PANTHER" id="PTHR36842:SF1">
    <property type="entry name" value="PROTEIN TOLB"/>
    <property type="match status" value="1"/>
</dbReference>
<dbReference type="Pfam" id="PF16472">
    <property type="entry name" value="DUF5050"/>
    <property type="match status" value="1"/>
</dbReference>
<reference evidence="3 4" key="1">
    <citation type="submission" date="2019-03" db="EMBL/GenBank/DDBJ databases">
        <title>Genomic Encyclopedia of Type Strains, Phase IV (KMG-IV): sequencing the most valuable type-strain genomes for metagenomic binning, comparative biology and taxonomic classification.</title>
        <authorList>
            <person name="Goeker M."/>
        </authorList>
    </citation>
    <scope>NUCLEOTIDE SEQUENCE [LARGE SCALE GENOMIC DNA]</scope>
    <source>
        <strain evidence="3 4">DSM 45707</strain>
    </source>
</reference>
<comment type="caution">
    <text evidence="3">The sequence shown here is derived from an EMBL/GenBank/DDBJ whole genome shotgun (WGS) entry which is preliminary data.</text>
</comment>
<dbReference type="AlphaFoldDB" id="A0A4R3L966"/>